<proteinExistence type="predicted"/>
<gene>
    <name evidence="1" type="ORF">RhiirA4_469090</name>
</gene>
<dbReference type="VEuPathDB" id="FungiDB:FUN_015582"/>
<name>A0A2I1GYW5_9GLOM</name>
<comment type="caution">
    <text evidence="1">The sequence shown here is derived from an EMBL/GenBank/DDBJ whole genome shotgun (WGS) entry which is preliminary data.</text>
</comment>
<keyword evidence="2" id="KW-1185">Reference proteome</keyword>
<accession>A0A2I1GYW5</accession>
<evidence type="ECO:0000313" key="2">
    <source>
        <dbReference type="Proteomes" id="UP000234323"/>
    </source>
</evidence>
<dbReference type="VEuPathDB" id="FungiDB:FUN_023686"/>
<organism evidence="1 2">
    <name type="scientific">Rhizophagus irregularis</name>
    <dbReference type="NCBI Taxonomy" id="588596"/>
    <lineage>
        <taxon>Eukaryota</taxon>
        <taxon>Fungi</taxon>
        <taxon>Fungi incertae sedis</taxon>
        <taxon>Mucoromycota</taxon>
        <taxon>Glomeromycotina</taxon>
        <taxon>Glomeromycetes</taxon>
        <taxon>Glomerales</taxon>
        <taxon>Glomeraceae</taxon>
        <taxon>Rhizophagus</taxon>
    </lineage>
</organism>
<evidence type="ECO:0000313" key="1">
    <source>
        <dbReference type="EMBL" id="PKY51827.1"/>
    </source>
</evidence>
<reference evidence="1 2" key="1">
    <citation type="submission" date="2015-10" db="EMBL/GenBank/DDBJ databases">
        <title>Genome analyses suggest a sexual origin of heterokaryosis in a supposedly ancient asexual fungus.</title>
        <authorList>
            <person name="Ropars J."/>
            <person name="Sedzielewska K."/>
            <person name="Noel J."/>
            <person name="Charron P."/>
            <person name="Farinelli L."/>
            <person name="Marton T."/>
            <person name="Kruger M."/>
            <person name="Pelin A."/>
            <person name="Brachmann A."/>
            <person name="Corradi N."/>
        </authorList>
    </citation>
    <scope>NUCLEOTIDE SEQUENCE [LARGE SCALE GENOMIC DNA]</scope>
    <source>
        <strain evidence="1 2">A4</strain>
    </source>
</reference>
<dbReference type="EMBL" id="LLXI01001090">
    <property type="protein sequence ID" value="PKY51827.1"/>
    <property type="molecule type" value="Genomic_DNA"/>
</dbReference>
<dbReference type="AlphaFoldDB" id="A0A2I1GYW5"/>
<dbReference type="VEuPathDB" id="FungiDB:RhiirFUN_009763"/>
<protein>
    <submittedName>
        <fullName evidence="1">Uncharacterized protein</fullName>
    </submittedName>
</protein>
<dbReference type="SUPFAM" id="SSF56219">
    <property type="entry name" value="DNase I-like"/>
    <property type="match status" value="1"/>
</dbReference>
<dbReference type="InterPro" id="IPR036691">
    <property type="entry name" value="Endo/exonu/phosph_ase_sf"/>
</dbReference>
<sequence>MGDFNINPHNRKLSYKTHNNINKNDEISDDEDIEMEDTDSDIPRHYYHKRILNTLKEHYFKDLIKIYITTPPPTYHNSQNHSSYIDIIFGSPNFINYISFGNILDAPIDTDHKLIYVSINNKFITNNNNYISNTNNIIELNKKKNISSTEKLNYKKITTEQWTDFHNFVWDEYTRNKPNVTQFNNTQAFLNATYDNFTQSINRTIKSLNFPKIKINSHQYEYTHDIRVIQNDIYYILKIIKLSTLYFSVNNNTKYLPLLNFWTNPKKLNRLKRISSNPKIKTSITQDDQDITWPPILNHNNFPHILEIMKTIHNVLKTLYDDEINHMIKTSPYARDDDIPIMGYGWIFSSDLKANIKFSGSCKEWASSTKAELMAILTTLIIGNTPNYGSNIIHFQNQHVNNIQNTLAGELNVLATPYQHWTYSTEIIPAFLQGFETCFLCSSAKETNEHLWNCPRVLAIITPIFTDYYTKYKALITSESNSVYALYSDSITRNPVFKWTKKPPQQIKDIPELHCLLRNFIPSSLTYPFKAATISKDNIKKILLKFIFDLHKDIYEHIWKYRSIAWKEFKTTHNINKKSFTNYRQTHHRDPINRRRQFDYNNIHRDNGYHCPLNDSRRHTENNNLWIYLTSSNFLHNLPWLSSLNDDLSNSYFNIFNNIFLFHI</sequence>
<dbReference type="Proteomes" id="UP000234323">
    <property type="component" value="Unassembled WGS sequence"/>
</dbReference>
<dbReference type="VEuPathDB" id="FungiDB:RhiirA1_470111"/>